<evidence type="ECO:0000256" key="2">
    <source>
        <dbReference type="ARBA" id="ARBA00022692"/>
    </source>
</evidence>
<name>A0AB34P700_9XANT</name>
<feature type="transmembrane region" description="Helical" evidence="6">
    <location>
        <begin position="178"/>
        <end position="199"/>
    </location>
</feature>
<feature type="transmembrane region" description="Helical" evidence="6">
    <location>
        <begin position="88"/>
        <end position="105"/>
    </location>
</feature>
<feature type="region of interest" description="Disordered" evidence="5">
    <location>
        <begin position="386"/>
        <end position="411"/>
    </location>
</feature>
<dbReference type="RefSeq" id="WP_047695618.1">
    <property type="nucleotide sequence ID" value="NZ_KN265495.1"/>
</dbReference>
<dbReference type="EMBL" id="JRQI01000044">
    <property type="protein sequence ID" value="KGK57422.1"/>
    <property type="molecule type" value="Genomic_DNA"/>
</dbReference>
<accession>A0AB34P700</accession>
<evidence type="ECO:0000256" key="5">
    <source>
        <dbReference type="SAM" id="MobiDB-lite"/>
    </source>
</evidence>
<sequence>MSLDPVLWLRAALYTTAALLACLLLRRPLRGRLGAGAAYALWGAVPLALVVALLPGPSMEIALLKMPALAPVPVAVHPDGQGAGWQRMLLNVWLAGALLTGLSLWRGQRRFVRSLGPLRALDSTVWVATHDGGLPASLGIWRPRIVLPGDFTTRYSAGECALILAHERLHLRRGDLHANLLASVLLCLGWFHPLLHLAWRAFRLDQELACDAAVLAGHPGQRRRYAGAMLKCQLAGSTSPLACHWAARPALLQRLAAVHAPAPDARRARRNLRSVVALTLLVSVGGWLLQPAPVQATRDSAAAFDYRTMQAPRYPANAIAANLGGVVELQIAVSPRGAPDHIAIVHSRPAGVFDQVVLEAARHWRFQPALVDGQPVAAQIRVPVRFDPDPPESPATGAGAGAGGDGRHAPASGRLAACATTGCVPQEMLQ</sequence>
<reference evidence="8 9" key="1">
    <citation type="submission" date="2014-10" db="EMBL/GenBank/DDBJ databases">
        <title>Genome sequence of a Xanthomonas strain that is pathogenic on beans.</title>
        <authorList>
            <person name="Aritua V."/>
            <person name="Sapp M."/>
            <person name="Harrison J."/>
            <person name="Smith J."/>
            <person name="Studholme D."/>
        </authorList>
    </citation>
    <scope>NUCLEOTIDE SEQUENCE [LARGE SCALE GENOMIC DNA]</scope>
    <source>
        <strain evidence="8 9">Nyagatare</strain>
    </source>
</reference>
<dbReference type="Pfam" id="PF05569">
    <property type="entry name" value="Peptidase_M56"/>
    <property type="match status" value="1"/>
</dbReference>
<keyword evidence="3 6" id="KW-1133">Transmembrane helix</keyword>
<dbReference type="InterPro" id="IPR006260">
    <property type="entry name" value="TonB/TolA_C"/>
</dbReference>
<evidence type="ECO:0000256" key="3">
    <source>
        <dbReference type="ARBA" id="ARBA00022989"/>
    </source>
</evidence>
<feature type="domain" description="TonB C-terminal" evidence="7">
    <location>
        <begin position="299"/>
        <end position="395"/>
    </location>
</feature>
<comment type="subcellular location">
    <subcellularLocation>
        <location evidence="1">Membrane</location>
        <topology evidence="1">Single-pass membrane protein</topology>
    </subcellularLocation>
</comment>
<evidence type="ECO:0000259" key="7">
    <source>
        <dbReference type="PROSITE" id="PS52015"/>
    </source>
</evidence>
<dbReference type="PROSITE" id="PS52015">
    <property type="entry name" value="TONB_CTD"/>
    <property type="match status" value="1"/>
</dbReference>
<dbReference type="CDD" id="cd07341">
    <property type="entry name" value="M56_BlaR1_MecR1_like"/>
    <property type="match status" value="1"/>
</dbReference>
<dbReference type="Gene3D" id="3.30.1150.10">
    <property type="match status" value="1"/>
</dbReference>
<proteinExistence type="predicted"/>
<keyword evidence="2 6" id="KW-0812">Transmembrane</keyword>
<comment type="caution">
    <text evidence="8">The sequence shown here is derived from an EMBL/GenBank/DDBJ whole genome shotgun (WGS) entry which is preliminary data.</text>
</comment>
<dbReference type="GO" id="GO:0055085">
    <property type="term" value="P:transmembrane transport"/>
    <property type="evidence" value="ECO:0007669"/>
    <property type="project" value="InterPro"/>
</dbReference>
<evidence type="ECO:0000313" key="9">
    <source>
        <dbReference type="Proteomes" id="UP000029879"/>
    </source>
</evidence>
<organism evidence="8 9">
    <name type="scientific">Xanthomonas cannabis pv. phaseoli</name>
    <dbReference type="NCBI Taxonomy" id="1885902"/>
    <lineage>
        <taxon>Bacteria</taxon>
        <taxon>Pseudomonadati</taxon>
        <taxon>Pseudomonadota</taxon>
        <taxon>Gammaproteobacteria</taxon>
        <taxon>Lysobacterales</taxon>
        <taxon>Lysobacteraceae</taxon>
        <taxon>Xanthomonas</taxon>
    </lineage>
</organism>
<dbReference type="PANTHER" id="PTHR34978">
    <property type="entry name" value="POSSIBLE SENSOR-TRANSDUCER PROTEIN BLAR"/>
    <property type="match status" value="1"/>
</dbReference>
<dbReference type="GO" id="GO:0016020">
    <property type="term" value="C:membrane"/>
    <property type="evidence" value="ECO:0007669"/>
    <property type="project" value="UniProtKB-SubCell"/>
</dbReference>
<feature type="transmembrane region" description="Helical" evidence="6">
    <location>
        <begin position="37"/>
        <end position="56"/>
    </location>
</feature>
<evidence type="ECO:0000256" key="6">
    <source>
        <dbReference type="SAM" id="Phobius"/>
    </source>
</evidence>
<dbReference type="Proteomes" id="UP000029879">
    <property type="component" value="Unassembled WGS sequence"/>
</dbReference>
<dbReference type="InterPro" id="IPR008756">
    <property type="entry name" value="Peptidase_M56"/>
</dbReference>
<feature type="transmembrane region" description="Helical" evidence="6">
    <location>
        <begin position="6"/>
        <end position="25"/>
    </location>
</feature>
<dbReference type="SUPFAM" id="SSF74653">
    <property type="entry name" value="TolA/TonB C-terminal domain"/>
    <property type="match status" value="1"/>
</dbReference>
<dbReference type="NCBIfam" id="TIGR01352">
    <property type="entry name" value="tonB_Cterm"/>
    <property type="match status" value="1"/>
</dbReference>
<gene>
    <name evidence="8" type="ORF">NC00_12570</name>
</gene>
<evidence type="ECO:0000256" key="1">
    <source>
        <dbReference type="ARBA" id="ARBA00004167"/>
    </source>
</evidence>
<dbReference type="InterPro" id="IPR052173">
    <property type="entry name" value="Beta-lactam_resp_regulator"/>
</dbReference>
<evidence type="ECO:0000313" key="8">
    <source>
        <dbReference type="EMBL" id="KGK57422.1"/>
    </source>
</evidence>
<keyword evidence="4 6" id="KW-0472">Membrane</keyword>
<dbReference type="Pfam" id="PF03544">
    <property type="entry name" value="TonB_C"/>
    <property type="match status" value="1"/>
</dbReference>
<evidence type="ECO:0000256" key="4">
    <source>
        <dbReference type="ARBA" id="ARBA00023136"/>
    </source>
</evidence>
<dbReference type="AlphaFoldDB" id="A0AB34P700"/>
<dbReference type="PANTHER" id="PTHR34978:SF3">
    <property type="entry name" value="SLR0241 PROTEIN"/>
    <property type="match status" value="1"/>
</dbReference>
<protein>
    <submittedName>
        <fullName evidence="8">Energy transducer TonB</fullName>
    </submittedName>
</protein>
<dbReference type="InterPro" id="IPR037682">
    <property type="entry name" value="TonB_C"/>
</dbReference>